<protein>
    <submittedName>
        <fullName evidence="9">Predicted kinase</fullName>
    </submittedName>
</protein>
<dbReference type="Gene3D" id="3.30.230.120">
    <property type="match status" value="1"/>
</dbReference>
<evidence type="ECO:0000259" key="8">
    <source>
        <dbReference type="Pfam" id="PF08544"/>
    </source>
</evidence>
<keyword evidence="4" id="KW-0067">ATP-binding</keyword>
<dbReference type="Pfam" id="PF00288">
    <property type="entry name" value="GHMP_kinases_N"/>
    <property type="match status" value="1"/>
</dbReference>
<evidence type="ECO:0000256" key="3">
    <source>
        <dbReference type="ARBA" id="ARBA00022777"/>
    </source>
</evidence>
<dbReference type="InterPro" id="IPR001174">
    <property type="entry name" value="HddA/FKP"/>
</dbReference>
<dbReference type="SUPFAM" id="SSF55060">
    <property type="entry name" value="GHMP Kinase, C-terminal domain"/>
    <property type="match status" value="1"/>
</dbReference>
<dbReference type="RefSeq" id="WP_073402798.1">
    <property type="nucleotide sequence ID" value="NZ_FQTV01000013.1"/>
</dbReference>
<name>A0A1M5E8H9_9BACE</name>
<dbReference type="PRINTS" id="PR00960">
    <property type="entry name" value="LMBPPROTEIN"/>
</dbReference>
<dbReference type="GO" id="GO:0042352">
    <property type="term" value="P:GDP-L-fucose salvage"/>
    <property type="evidence" value="ECO:0007669"/>
    <property type="project" value="TreeGrafter"/>
</dbReference>
<dbReference type="AlphaFoldDB" id="A0A1M5E8H9"/>
<dbReference type="Pfam" id="PF07959">
    <property type="entry name" value="Fucose_pyrophosphorylase"/>
    <property type="match status" value="1"/>
</dbReference>
<evidence type="ECO:0000259" key="6">
    <source>
        <dbReference type="Pfam" id="PF00288"/>
    </source>
</evidence>
<dbReference type="STRING" id="1297750.SAMN05444405_11346"/>
<dbReference type="Pfam" id="PF08544">
    <property type="entry name" value="GHMP_kinases_C"/>
    <property type="match status" value="1"/>
</dbReference>
<evidence type="ECO:0000259" key="7">
    <source>
        <dbReference type="Pfam" id="PF07959"/>
    </source>
</evidence>
<dbReference type="Proteomes" id="UP000184509">
    <property type="component" value="Unassembled WGS sequence"/>
</dbReference>
<feature type="domain" description="GHMP kinase N-terminal" evidence="6">
    <location>
        <begin position="687"/>
        <end position="768"/>
    </location>
</feature>
<keyword evidence="10" id="KW-1185">Reference proteome</keyword>
<reference evidence="9 10" key="1">
    <citation type="submission" date="2016-11" db="EMBL/GenBank/DDBJ databases">
        <authorList>
            <person name="Jaros S."/>
            <person name="Januszkiewicz K."/>
            <person name="Wedrychowicz H."/>
        </authorList>
    </citation>
    <scope>NUCLEOTIDE SEQUENCE [LARGE SCALE GENOMIC DNA]</scope>
    <source>
        <strain evidence="9 10">DSM 26991</strain>
    </source>
</reference>
<dbReference type="InterPro" id="IPR036554">
    <property type="entry name" value="GHMP_kinase_C_sf"/>
</dbReference>
<dbReference type="OrthoDB" id="9812992at2"/>
<feature type="domain" description="GDP-fucose pyrophosphorylase" evidence="7">
    <location>
        <begin position="68"/>
        <end position="431"/>
    </location>
</feature>
<dbReference type="InterPro" id="IPR012887">
    <property type="entry name" value="GDP_fucose_pyrophosphorylase"/>
</dbReference>
<dbReference type="InterPro" id="IPR020568">
    <property type="entry name" value="Ribosomal_Su5_D2-typ_SF"/>
</dbReference>
<dbReference type="GO" id="GO:0050201">
    <property type="term" value="F:fucokinase activity"/>
    <property type="evidence" value="ECO:0007669"/>
    <property type="project" value="TreeGrafter"/>
</dbReference>
<keyword evidence="2" id="KW-0547">Nucleotide-binding</keyword>
<evidence type="ECO:0000313" key="10">
    <source>
        <dbReference type="Proteomes" id="UP000184509"/>
    </source>
</evidence>
<keyword evidence="3 9" id="KW-0418">Kinase</keyword>
<organism evidence="9 10">
    <name type="scientific">Bacteroides luti</name>
    <dbReference type="NCBI Taxonomy" id="1297750"/>
    <lineage>
        <taxon>Bacteria</taxon>
        <taxon>Pseudomonadati</taxon>
        <taxon>Bacteroidota</taxon>
        <taxon>Bacteroidia</taxon>
        <taxon>Bacteroidales</taxon>
        <taxon>Bacteroidaceae</taxon>
        <taxon>Bacteroides</taxon>
    </lineage>
</organism>
<dbReference type="NCBIfam" id="NF009948">
    <property type="entry name" value="PRK13412.1"/>
    <property type="match status" value="1"/>
</dbReference>
<comment type="similarity">
    <text evidence="5">Belongs to the GHMP kinase family.</text>
</comment>
<feature type="domain" description="GHMP kinase C-terminal" evidence="8">
    <location>
        <begin position="849"/>
        <end position="928"/>
    </location>
</feature>
<keyword evidence="1" id="KW-0808">Transferase</keyword>
<evidence type="ECO:0000256" key="5">
    <source>
        <dbReference type="ARBA" id="ARBA00038121"/>
    </source>
</evidence>
<proteinExistence type="inferred from homology"/>
<evidence type="ECO:0000256" key="4">
    <source>
        <dbReference type="ARBA" id="ARBA00022840"/>
    </source>
</evidence>
<dbReference type="InterPro" id="IPR006204">
    <property type="entry name" value="GHMP_kinase_N_dom"/>
</dbReference>
<evidence type="ECO:0000313" key="9">
    <source>
        <dbReference type="EMBL" id="SHF75392.1"/>
    </source>
</evidence>
<evidence type="ECO:0000256" key="2">
    <source>
        <dbReference type="ARBA" id="ARBA00022741"/>
    </source>
</evidence>
<dbReference type="PANTHER" id="PTHR32463:SF0">
    <property type="entry name" value="L-FUCOSE KINASE"/>
    <property type="match status" value="1"/>
</dbReference>
<dbReference type="EMBL" id="FQTV01000013">
    <property type="protein sequence ID" value="SHF75392.1"/>
    <property type="molecule type" value="Genomic_DNA"/>
</dbReference>
<dbReference type="GO" id="GO:0005524">
    <property type="term" value="F:ATP binding"/>
    <property type="evidence" value="ECO:0007669"/>
    <property type="project" value="UniProtKB-KW"/>
</dbReference>
<dbReference type="PANTHER" id="PTHR32463">
    <property type="entry name" value="L-FUCOSE KINASE"/>
    <property type="match status" value="1"/>
</dbReference>
<gene>
    <name evidence="9" type="ORF">SAMN05444405_11346</name>
</gene>
<dbReference type="InterPro" id="IPR013750">
    <property type="entry name" value="GHMP_kinase_C_dom"/>
</dbReference>
<evidence type="ECO:0000256" key="1">
    <source>
        <dbReference type="ARBA" id="ARBA00022679"/>
    </source>
</evidence>
<accession>A0A1M5E8H9</accession>
<sequence length="950" mass="105861">MQKLLSLPPNLVDCFHEIEGADYKDWFCTSDPIGAKLGSGGGTTWLLTECQKKNAPEANFTQWISQEKRILLHAGGQSRRLPGYAPSGKILTPIPVFRWERGQKLKQNLLSLQLPLYEQIMKKAPDSLHTLIASGDVYIRSEKTLQPIPEADVVCYGLWVDPSLATHHGVFVSDRKKPDQLDFMLQKPSLEELGSLAKTHMFLMDIGIWILSDRAVELLMKRSCTADGKELKYYDLYTDFGLALGDNPRIKDEDLNSLSVAILPLPGGEFYHYGTSKELISSTLAVQNLVRDQREIMQRKVKPHPAMFVQNAGIGIQLTADNSELWVENSHIGKQWALTHQHIITGVPENDWEMKLPAGVCVDVVPMGEIDYAARAYGLNDAFKGALANKETLFMGIPFIEWLSARGMQIDEATFGRTDDLQAAKLFPVCHNKEELGKVFRWMIFEPEFAEGKQIWKQALRLSADELSAKANLKRLYAQRETFRKKNWSALAANYDKSVFYQLNLADAASEFAKQQIALPELLGEDAPLMTRIHNQMFRARALQLQNKEYKAEEQRAFALLREGLIGSLSEKKQQPVMNVYPDQIVWSRSPVRIDLAGGWTDTPPYCLYSGGNVVNIAIELNGQPPLQVYVKPSKEYKIILRSIDLGAMEVVTTYEELNDFAKVGSPFSIPKAALTLAGFSPVFASKTYKTLEDQLKEFGSGIEVTLLAAIPAGSGLGTSSILASTVLGAVSDFCGLAWDKNEICKRTLVLEQLLTTGGGWQDQYGGVLHGVKLLQTNKGFDQSPLVRWLPDYIFNNPEYKPCHLLYYTGITRTAKGILSEIVCGMFLNSTEHLTLLSEMKAHALDTYEAIQRGNFEEMAALVGKTWNQNKALDSGTNPPAVEAIINLIKDYTLGYKLPGAGGGGYLYIIAKDPKAALKIRDILNEHQPNPNARFVEMTLSNKGLQVSRS</sequence>
<dbReference type="SUPFAM" id="SSF54211">
    <property type="entry name" value="Ribosomal protein S5 domain 2-like"/>
    <property type="match status" value="1"/>
</dbReference>
<dbReference type="InterPro" id="IPR052203">
    <property type="entry name" value="GHMP_Kinase-Related"/>
</dbReference>